<dbReference type="AlphaFoldDB" id="A0A089HQC8"/>
<evidence type="ECO:0000313" key="4">
    <source>
        <dbReference type="Proteomes" id="UP000029409"/>
    </source>
</evidence>
<dbReference type="eggNOG" id="COG5662">
    <property type="taxonomic scope" value="Bacteria"/>
</dbReference>
<evidence type="ECO:0000313" key="3">
    <source>
        <dbReference type="EMBL" id="AIQ12890.1"/>
    </source>
</evidence>
<evidence type="ECO:0008006" key="5">
    <source>
        <dbReference type="Google" id="ProtNLM"/>
    </source>
</evidence>
<dbReference type="Proteomes" id="UP000029409">
    <property type="component" value="Chromosome"/>
</dbReference>
<keyword evidence="2" id="KW-0812">Transmembrane</keyword>
<feature type="region of interest" description="Disordered" evidence="1">
    <location>
        <begin position="67"/>
        <end position="94"/>
    </location>
</feature>
<feature type="compositionally biased region" description="Basic residues" evidence="1">
    <location>
        <begin position="85"/>
        <end position="94"/>
    </location>
</feature>
<reference evidence="3 4" key="1">
    <citation type="submission" date="2014-08" db="EMBL/GenBank/DDBJ databases">
        <title>Comparative genomics of the Paenibacillus odorifer group.</title>
        <authorList>
            <person name="den Bakker H.C."/>
            <person name="Tsai Y.-C."/>
            <person name="Martin N."/>
            <person name="Korlach J."/>
            <person name="Wiedmann M."/>
        </authorList>
    </citation>
    <scope>NUCLEOTIDE SEQUENCE [LARGE SCALE GENOMIC DNA]</scope>
    <source>
        <strain evidence="3 4">DSM 1735</strain>
    </source>
</reference>
<keyword evidence="2" id="KW-1133">Transmembrane helix</keyword>
<protein>
    <recommendedName>
        <fullName evidence="5">DUF4367 domain-containing protein</fullName>
    </recommendedName>
</protein>
<evidence type="ECO:0000256" key="1">
    <source>
        <dbReference type="SAM" id="MobiDB-lite"/>
    </source>
</evidence>
<feature type="transmembrane region" description="Helical" evidence="2">
    <location>
        <begin position="97"/>
        <end position="124"/>
    </location>
</feature>
<dbReference type="EMBL" id="CP009288">
    <property type="protein sequence ID" value="AIQ12890.1"/>
    <property type="molecule type" value="Genomic_DNA"/>
</dbReference>
<keyword evidence="4" id="KW-1185">Reference proteome</keyword>
<name>A0A089HQC8_PAEDU</name>
<organism evidence="3 4">
    <name type="scientific">Paenibacillus durus</name>
    <name type="common">Paenibacillus azotofixans</name>
    <dbReference type="NCBI Taxonomy" id="44251"/>
    <lineage>
        <taxon>Bacteria</taxon>
        <taxon>Bacillati</taxon>
        <taxon>Bacillota</taxon>
        <taxon>Bacilli</taxon>
        <taxon>Bacillales</taxon>
        <taxon>Paenibacillaceae</taxon>
        <taxon>Paenibacillus</taxon>
    </lineage>
</organism>
<keyword evidence="2" id="KW-0472">Membrane</keyword>
<dbReference type="RefSeq" id="WP_042206707.1">
    <property type="nucleotide sequence ID" value="NZ_CP009288.1"/>
</dbReference>
<dbReference type="STRING" id="44251.PDUR_13930"/>
<accession>A0A089HQC8</accession>
<gene>
    <name evidence="3" type="ORF">PDUR_13930</name>
</gene>
<dbReference type="KEGG" id="pdu:PDUR_13930"/>
<sequence>MNNYSANHDKEKQRTDEAWARLQETLAGEPLNHKWAEWDRKTEAAKFEALKQDGYLSGADYHKAEELGYAEQQDPVTGSSGDRSRSRRPRMKRRRKWTMAVAGITIVAAFLATPVGNTAMAAILNQFRMQSVTAVNESDLRNMFYSVSENGDLKETINKFGSFSSSSGTISGKIKPEQVKDKLGYAPLSAALSNDGAELTVNPSGEITLNLNVNEVNKAMKRLGAEQLLPESIDGRPITLHIPETVNYDLSPDSAHWANLTQMNTPAITVDPAIKVEEALEAIINFPLLPDSLKSSLKQSSILAGEIPMPVISQDNADQITVEGTKVLVSHHEYGQDTTYDAVWVHDGQLFQLFGGNVYTTKEKITAKVQELIQS</sequence>
<proteinExistence type="predicted"/>
<dbReference type="OrthoDB" id="2547978at2"/>
<evidence type="ECO:0000256" key="2">
    <source>
        <dbReference type="SAM" id="Phobius"/>
    </source>
</evidence>